<accession>Q0R4L4</accession>
<reference evidence="2" key="2">
    <citation type="submission" date="2006-08" db="EMBL/GenBank/DDBJ databases">
        <authorList>
            <person name="Jia X.-Y."/>
            <person name="Zhao Q.-F."/>
            <person name="Tian Z.-H."/>
            <person name="Tang G.-L."/>
            <person name="Liu W."/>
        </authorList>
    </citation>
    <scope>NUCLEOTIDE SEQUENCE</scope>
</reference>
<protein>
    <submittedName>
        <fullName evidence="2">Peptidase M20</fullName>
    </submittedName>
</protein>
<feature type="compositionally biased region" description="Low complexity" evidence="1">
    <location>
        <begin position="106"/>
        <end position="125"/>
    </location>
</feature>
<dbReference type="AlphaFoldDB" id="Q0R4L4"/>
<dbReference type="Gene3D" id="3.40.630.10">
    <property type="entry name" value="Zn peptidases"/>
    <property type="match status" value="1"/>
</dbReference>
<dbReference type="EMBL" id="DQ116941">
    <property type="protein sequence ID" value="AAZ77707.1"/>
    <property type="molecule type" value="Genomic_DNA"/>
</dbReference>
<feature type="region of interest" description="Disordered" evidence="1">
    <location>
        <begin position="99"/>
        <end position="131"/>
    </location>
</feature>
<organism evidence="2">
    <name type="scientific">Streptomyces antibioticus</name>
    <dbReference type="NCBI Taxonomy" id="1890"/>
    <lineage>
        <taxon>Bacteria</taxon>
        <taxon>Bacillati</taxon>
        <taxon>Actinomycetota</taxon>
        <taxon>Actinomycetes</taxon>
        <taxon>Kitasatosporales</taxon>
        <taxon>Streptomycetaceae</taxon>
        <taxon>Streptomyces</taxon>
    </lineage>
</organism>
<reference evidence="2" key="1">
    <citation type="journal article" date="2006" name="Chem. Biol.">
        <title>Genetic characterization of the chlorothricin gene cluster as a model for spirotetronate antibiotic biosynthesis.</title>
        <authorList>
            <person name="Jia X.Y."/>
            <person name="Tian Z.H."/>
            <person name="Shao L."/>
            <person name="Qu X.D."/>
            <person name="Zhao Q.F."/>
            <person name="Tang J."/>
            <person name="Tang G.L."/>
            <person name="Liu W."/>
        </authorList>
    </citation>
    <scope>NUCLEOTIDE SEQUENCE</scope>
</reference>
<evidence type="ECO:0000256" key="1">
    <source>
        <dbReference type="SAM" id="MobiDB-lite"/>
    </source>
</evidence>
<name>Q0R4L4_STRAT</name>
<sequence>MLQDWLAARVLPHRRLHDATGALVGLLIPGGRPGSWWTLDACVETAPYGDETAWSFPPASGDIVDGWLRGRGSSDSKLAAAMFCHIAADLAPAHTNARAGSPCSWTSMSTPAASAALAPTSPTRPRLARPG</sequence>
<evidence type="ECO:0000313" key="2">
    <source>
        <dbReference type="EMBL" id="AAZ77707.1"/>
    </source>
</evidence>
<dbReference type="SUPFAM" id="SSF53187">
    <property type="entry name" value="Zn-dependent exopeptidases"/>
    <property type="match status" value="1"/>
</dbReference>
<proteinExistence type="predicted"/>